<protein>
    <submittedName>
        <fullName evidence="3">Uncharacterized protein</fullName>
    </submittedName>
</protein>
<evidence type="ECO:0000313" key="3">
    <source>
        <dbReference type="EMBL" id="CAF5065930.1"/>
    </source>
</evidence>
<accession>A0A8S3EEB6</accession>
<evidence type="ECO:0000313" key="2">
    <source>
        <dbReference type="EMBL" id="CAF4893249.1"/>
    </source>
</evidence>
<reference evidence="3" key="1">
    <citation type="submission" date="2021-02" db="EMBL/GenBank/DDBJ databases">
        <authorList>
            <person name="Nowell W R."/>
        </authorList>
    </citation>
    <scope>NUCLEOTIDE SEQUENCE</scope>
</reference>
<evidence type="ECO:0000256" key="1">
    <source>
        <dbReference type="ARBA" id="ARBA00023054"/>
    </source>
</evidence>
<proteinExistence type="predicted"/>
<dbReference type="InterPro" id="IPR000533">
    <property type="entry name" value="Tropomyosin"/>
</dbReference>
<dbReference type="Gene3D" id="1.20.5.170">
    <property type="match status" value="1"/>
</dbReference>
<evidence type="ECO:0000313" key="4">
    <source>
        <dbReference type="Proteomes" id="UP000681720"/>
    </source>
</evidence>
<feature type="non-terminal residue" evidence="3">
    <location>
        <position position="1"/>
    </location>
</feature>
<keyword evidence="1" id="KW-0175">Coiled coil</keyword>
<dbReference type="Pfam" id="PF00261">
    <property type="entry name" value="Tropomyosin"/>
    <property type="match status" value="1"/>
</dbReference>
<comment type="caution">
    <text evidence="3">The sequence shown here is derived from an EMBL/GenBank/DDBJ whole genome shotgun (WGS) entry which is preliminary data.</text>
</comment>
<dbReference type="EMBL" id="CAJOBH010165395">
    <property type="protein sequence ID" value="CAF4893249.1"/>
    <property type="molecule type" value="Genomic_DNA"/>
</dbReference>
<dbReference type="Proteomes" id="UP000681967">
    <property type="component" value="Unassembled WGS sequence"/>
</dbReference>
<dbReference type="AlphaFoldDB" id="A0A8S3EEB6"/>
<name>A0A8S3EEB6_9BILA</name>
<gene>
    <name evidence="2" type="ORF">BYL167_LOCUS51849</name>
    <name evidence="3" type="ORF">GIL414_LOCUS60823</name>
</gene>
<dbReference type="EMBL" id="CAJOBJ010236273">
    <property type="protein sequence ID" value="CAF5065930.1"/>
    <property type="molecule type" value="Genomic_DNA"/>
</dbReference>
<dbReference type="SUPFAM" id="SSF57997">
    <property type="entry name" value="Tropomyosin"/>
    <property type="match status" value="1"/>
</dbReference>
<sequence length="43" mass="5056">GRKGLEQRTYQDDERIATLEQQLAEAQLIAEDSDRKYDEVNFL</sequence>
<organism evidence="3 4">
    <name type="scientific">Rotaria magnacalcarata</name>
    <dbReference type="NCBI Taxonomy" id="392030"/>
    <lineage>
        <taxon>Eukaryota</taxon>
        <taxon>Metazoa</taxon>
        <taxon>Spiralia</taxon>
        <taxon>Gnathifera</taxon>
        <taxon>Rotifera</taxon>
        <taxon>Eurotatoria</taxon>
        <taxon>Bdelloidea</taxon>
        <taxon>Philodinida</taxon>
        <taxon>Philodinidae</taxon>
        <taxon>Rotaria</taxon>
    </lineage>
</organism>
<dbReference type="Proteomes" id="UP000681720">
    <property type="component" value="Unassembled WGS sequence"/>
</dbReference>